<dbReference type="GO" id="GO:0008910">
    <property type="term" value="F:kanamycin kinase activity"/>
    <property type="evidence" value="ECO:0007669"/>
    <property type="project" value="UniProtKB-EC"/>
</dbReference>
<evidence type="ECO:0000256" key="8">
    <source>
        <dbReference type="ARBA" id="ARBA00023251"/>
    </source>
</evidence>
<dbReference type="GO" id="GO:0046677">
    <property type="term" value="P:response to antibiotic"/>
    <property type="evidence" value="ECO:0007669"/>
    <property type="project" value="UniProtKB-KW"/>
</dbReference>
<dbReference type="CDD" id="cd05150">
    <property type="entry name" value="APH"/>
    <property type="match status" value="1"/>
</dbReference>
<reference evidence="14 15" key="1">
    <citation type="submission" date="2020-07" db="EMBL/GenBank/DDBJ databases">
        <title>Whole genome sequence of Sphingobium yanoikuyae A3.</title>
        <authorList>
            <person name="Han S.-S."/>
        </authorList>
    </citation>
    <scope>NUCLEOTIDE SEQUENCE [LARGE SCALE GENOMIC DNA]</scope>
    <source>
        <strain evidence="14 15">A3</strain>
    </source>
</reference>
<feature type="active site" description="Proton acceptor" evidence="11">
    <location>
        <position position="197"/>
    </location>
</feature>
<dbReference type="GO" id="GO:0005524">
    <property type="term" value="F:ATP binding"/>
    <property type="evidence" value="ECO:0007669"/>
    <property type="project" value="UniProtKB-KW"/>
</dbReference>
<protein>
    <recommendedName>
        <fullName evidence="3">Aminoglycoside 3'-phosphotransferase</fullName>
        <ecNumber evidence="2">2.7.1.95</ecNumber>
    </recommendedName>
</protein>
<dbReference type="InterPro" id="IPR051678">
    <property type="entry name" value="AGP_Transferase"/>
</dbReference>
<dbReference type="SUPFAM" id="SSF56112">
    <property type="entry name" value="Protein kinase-like (PK-like)"/>
    <property type="match status" value="1"/>
</dbReference>
<keyword evidence="6 10" id="KW-0418">Kinase</keyword>
<evidence type="ECO:0000313" key="14">
    <source>
        <dbReference type="EMBL" id="QNG48782.1"/>
    </source>
</evidence>
<dbReference type="EMBL" id="CP060122">
    <property type="protein sequence ID" value="QNG48782.1"/>
    <property type="molecule type" value="Genomic_DNA"/>
</dbReference>
<organism evidence="14 15">
    <name type="scientific">Sphingobium yanoikuyae</name>
    <name type="common">Sphingomonas yanoikuyae</name>
    <dbReference type="NCBI Taxonomy" id="13690"/>
    <lineage>
        <taxon>Bacteria</taxon>
        <taxon>Pseudomonadati</taxon>
        <taxon>Pseudomonadota</taxon>
        <taxon>Alphaproteobacteria</taxon>
        <taxon>Sphingomonadales</taxon>
        <taxon>Sphingomonadaceae</taxon>
        <taxon>Sphingobium</taxon>
    </lineage>
</organism>
<sequence length="270" mass="30331">MNVDREYPCDAVPIPAGLFTLLEGYQWARENVGESGGAVYRLHGKTGAPDLFLKHGRSAVAGDITDEMVRLRWLARHFPVPIVEGFIATQDEAWLLMTAVPGQTAYQFLDAQPDARVGIVEALATFLRRLHAIPVSECPFTSDHAYRLARARERIDAGLVEEDDFDDEREGWTAEQVWKAMQGLLPMPSDPIVTHGDFSLDNILMLDGEVVGCIDVGRVGIADRYQDLAILWSCLGEFDPSLQQRFLTQYGVTDLDRRKLQFHLLLDELF</sequence>
<comment type="similarity">
    <text evidence="1 10">Belongs to the aminoglycoside phosphotransferase family.</text>
</comment>
<keyword evidence="12" id="KW-0479">Metal-binding</keyword>
<feature type="domain" description="Aminoglycoside phosphotransferase" evidence="13">
    <location>
        <begin position="38"/>
        <end position="259"/>
    </location>
</feature>
<dbReference type="PANTHER" id="PTHR21310:SF41">
    <property type="entry name" value="3'-PHOSPHOTRANSFERASE, PUTATIVE-RELATED"/>
    <property type="match status" value="1"/>
</dbReference>
<evidence type="ECO:0000256" key="4">
    <source>
        <dbReference type="ARBA" id="ARBA00022679"/>
    </source>
</evidence>
<evidence type="ECO:0000256" key="6">
    <source>
        <dbReference type="ARBA" id="ARBA00022777"/>
    </source>
</evidence>
<proteinExistence type="inferred from homology"/>
<dbReference type="Gene3D" id="3.90.1200.10">
    <property type="match status" value="1"/>
</dbReference>
<keyword evidence="4 10" id="KW-0808">Transferase</keyword>
<dbReference type="GO" id="GO:0046872">
    <property type="term" value="F:metal ion binding"/>
    <property type="evidence" value="ECO:0007669"/>
    <property type="project" value="UniProtKB-KW"/>
</dbReference>
<keyword evidence="5 10" id="KW-0547">Nucleotide-binding</keyword>
<dbReference type="PANTHER" id="PTHR21310">
    <property type="entry name" value="AMINOGLYCOSIDE PHOSPHOTRANSFERASE-RELATED-RELATED"/>
    <property type="match status" value="1"/>
</dbReference>
<dbReference type="InterPro" id="IPR024165">
    <property type="entry name" value="Kan/Strep_kinase"/>
</dbReference>
<accession>A0A9X7UEQ8</accession>
<evidence type="ECO:0000256" key="10">
    <source>
        <dbReference type="PIRNR" id="PIRNR000706"/>
    </source>
</evidence>
<evidence type="ECO:0000256" key="1">
    <source>
        <dbReference type="ARBA" id="ARBA00006219"/>
    </source>
</evidence>
<dbReference type="InterPro" id="IPR002575">
    <property type="entry name" value="Aminoglycoside_PTrfase"/>
</dbReference>
<dbReference type="PIRSF" id="PIRSF000706">
    <property type="entry name" value="Kanamycin_kin"/>
    <property type="match status" value="1"/>
</dbReference>
<evidence type="ECO:0000256" key="3">
    <source>
        <dbReference type="ARBA" id="ARBA00017903"/>
    </source>
</evidence>
<feature type="binding site" evidence="12">
    <location>
        <position position="202"/>
    </location>
    <ligand>
        <name>Mg(2+)</name>
        <dbReference type="ChEBI" id="CHEBI:18420"/>
    </ligand>
</feature>
<evidence type="ECO:0000313" key="15">
    <source>
        <dbReference type="Proteomes" id="UP000515377"/>
    </source>
</evidence>
<gene>
    <name evidence="14" type="primary">aph(3')-I</name>
    <name evidence="14" type="ORF">H3V42_15495</name>
</gene>
<comment type="catalytic activity">
    <reaction evidence="9">
        <text>kanamycin A + ATP = kanamycin 3'-phosphate + ADP + H(+)</text>
        <dbReference type="Rhea" id="RHEA:24256"/>
        <dbReference type="ChEBI" id="CHEBI:15378"/>
        <dbReference type="ChEBI" id="CHEBI:30616"/>
        <dbReference type="ChEBI" id="CHEBI:57909"/>
        <dbReference type="ChEBI" id="CHEBI:58214"/>
        <dbReference type="ChEBI" id="CHEBI:456216"/>
        <dbReference type="EC" id="2.7.1.95"/>
    </reaction>
</comment>
<feature type="binding site" evidence="12">
    <location>
        <position position="215"/>
    </location>
    <ligand>
        <name>Mg(2+)</name>
        <dbReference type="ChEBI" id="CHEBI:18420"/>
    </ligand>
</feature>
<dbReference type="NCBIfam" id="NF033059">
    <property type="entry name" value="APH_3p_I"/>
    <property type="match status" value="1"/>
</dbReference>
<keyword evidence="7 10" id="KW-0067">ATP-binding</keyword>
<dbReference type="Gene3D" id="3.30.200.20">
    <property type="entry name" value="Phosphorylase Kinase, domain 1"/>
    <property type="match status" value="1"/>
</dbReference>
<evidence type="ECO:0000256" key="9">
    <source>
        <dbReference type="ARBA" id="ARBA00048925"/>
    </source>
</evidence>
<dbReference type="EC" id="2.7.1.95" evidence="2"/>
<keyword evidence="8 10" id="KW-0046">Antibiotic resistance</keyword>
<evidence type="ECO:0000256" key="11">
    <source>
        <dbReference type="PIRSR" id="PIRSR000706-1"/>
    </source>
</evidence>
<evidence type="ECO:0000256" key="7">
    <source>
        <dbReference type="ARBA" id="ARBA00022840"/>
    </source>
</evidence>
<dbReference type="NCBIfam" id="NF033068">
    <property type="entry name" value="APH_3p"/>
    <property type="match status" value="1"/>
</dbReference>
<evidence type="ECO:0000259" key="13">
    <source>
        <dbReference type="Pfam" id="PF01636"/>
    </source>
</evidence>
<dbReference type="Proteomes" id="UP000515377">
    <property type="component" value="Chromosome"/>
</dbReference>
<evidence type="ECO:0000256" key="12">
    <source>
        <dbReference type="PIRSR" id="PIRSR000706-2"/>
    </source>
</evidence>
<dbReference type="InterPro" id="IPR011009">
    <property type="entry name" value="Kinase-like_dom_sf"/>
</dbReference>
<evidence type="ECO:0000256" key="2">
    <source>
        <dbReference type="ARBA" id="ARBA00012193"/>
    </source>
</evidence>
<dbReference type="AlphaFoldDB" id="A0A9X7UEQ8"/>
<keyword evidence="12" id="KW-0460">Magnesium</keyword>
<dbReference type="Pfam" id="PF01636">
    <property type="entry name" value="APH"/>
    <property type="match status" value="1"/>
</dbReference>
<evidence type="ECO:0000256" key="5">
    <source>
        <dbReference type="ARBA" id="ARBA00022741"/>
    </source>
</evidence>
<name>A0A9X7UEQ8_SPHYA</name>